<evidence type="ECO:0000313" key="6">
    <source>
        <dbReference type="Proteomes" id="UP000031163"/>
    </source>
</evidence>
<organism evidence="5 6">
    <name type="scientific">Campylobacter insulaenigrae NCTC 12927</name>
    <dbReference type="NCBI Taxonomy" id="1031564"/>
    <lineage>
        <taxon>Bacteria</taxon>
        <taxon>Pseudomonadati</taxon>
        <taxon>Campylobacterota</taxon>
        <taxon>Epsilonproteobacteria</taxon>
        <taxon>Campylobacterales</taxon>
        <taxon>Campylobacteraceae</taxon>
        <taxon>Campylobacter</taxon>
    </lineage>
</organism>
<dbReference type="EC" id="3.1.13.-" evidence="5"/>
<keyword evidence="2 4" id="KW-0479">Metal-binding</keyword>
<dbReference type="STRING" id="1031564.CINS_0628"/>
<accession>A0A0A8H3Y7</accession>
<name>A0A0A8H3Y7_9BACT</name>
<dbReference type="InterPro" id="IPR018228">
    <property type="entry name" value="DNase_TatD-rel_CS"/>
</dbReference>
<dbReference type="CDD" id="cd01310">
    <property type="entry name" value="TatD_DNAse"/>
    <property type="match status" value="1"/>
</dbReference>
<feature type="binding site" evidence="4">
    <location>
        <position position="17"/>
    </location>
    <ligand>
        <name>a divalent metal cation</name>
        <dbReference type="ChEBI" id="CHEBI:60240"/>
        <label>1</label>
    </ligand>
</feature>
<dbReference type="GO" id="GO:0005829">
    <property type="term" value="C:cytosol"/>
    <property type="evidence" value="ECO:0007669"/>
    <property type="project" value="TreeGrafter"/>
</dbReference>
<keyword evidence="3 5" id="KW-0378">Hydrolase</keyword>
<evidence type="ECO:0000313" key="5">
    <source>
        <dbReference type="EMBL" id="AJC87599.1"/>
    </source>
</evidence>
<reference evidence="5 6" key="1">
    <citation type="journal article" date="2014" name="Genome Biol. Evol.">
        <title>Comparative Genomics of the Campylobacter lari Group.</title>
        <authorList>
            <person name="Miller W.G."/>
            <person name="Yee E."/>
            <person name="Chapman M.H."/>
            <person name="Smith T.P."/>
            <person name="Bono J.L."/>
            <person name="Huynh S."/>
            <person name="Parker C.T."/>
            <person name="Vandamme P."/>
            <person name="Luong K."/>
            <person name="Korlach J."/>
        </authorList>
    </citation>
    <scope>NUCLEOTIDE SEQUENCE [LARGE SCALE GENOMIC DNA]</scope>
    <source>
        <strain evidence="5 6">NCTC 12927</strain>
    </source>
</reference>
<dbReference type="RefSeq" id="WP_039649762.1">
    <property type="nucleotide sequence ID" value="NZ_CP007770.1"/>
</dbReference>
<dbReference type="InterPro" id="IPR032466">
    <property type="entry name" value="Metal_Hydrolase"/>
</dbReference>
<feature type="binding site" evidence="4">
    <location>
        <position position="163"/>
    </location>
    <ligand>
        <name>a divalent metal cation</name>
        <dbReference type="ChEBI" id="CHEBI:60240"/>
        <label>2</label>
    </ligand>
</feature>
<dbReference type="InterPro" id="IPR001130">
    <property type="entry name" value="TatD-like"/>
</dbReference>
<dbReference type="PIRSF" id="PIRSF005902">
    <property type="entry name" value="DNase_TatD"/>
    <property type="match status" value="1"/>
</dbReference>
<dbReference type="GeneID" id="74431432"/>
<proteinExistence type="inferred from homology"/>
<dbReference type="GO" id="GO:0046872">
    <property type="term" value="F:metal ion binding"/>
    <property type="evidence" value="ECO:0007669"/>
    <property type="project" value="UniProtKB-KW"/>
</dbReference>
<dbReference type="EC" id="3.1.11.1" evidence="5"/>
<evidence type="ECO:0000256" key="1">
    <source>
        <dbReference type="ARBA" id="ARBA00009275"/>
    </source>
</evidence>
<dbReference type="HOGENOM" id="CLU_031506_4_0_7"/>
<feature type="binding site" evidence="4">
    <location>
        <position position="98"/>
    </location>
    <ligand>
        <name>a divalent metal cation</name>
        <dbReference type="ChEBI" id="CHEBI:60240"/>
        <label>1</label>
    </ligand>
</feature>
<dbReference type="PROSITE" id="PS01090">
    <property type="entry name" value="TATD_2"/>
    <property type="match status" value="1"/>
</dbReference>
<gene>
    <name evidence="5" type="primary">tatD</name>
    <name evidence="5" type="ORF">CINS_0628</name>
</gene>
<dbReference type="KEGG" id="cis:CINS_0628"/>
<dbReference type="FunFam" id="3.20.20.140:FF:000005">
    <property type="entry name" value="TatD family hydrolase"/>
    <property type="match status" value="1"/>
</dbReference>
<dbReference type="AlphaFoldDB" id="A0A0A8H3Y7"/>
<feature type="binding site" evidence="4">
    <location>
        <position position="138"/>
    </location>
    <ligand>
        <name>a divalent metal cation</name>
        <dbReference type="ChEBI" id="CHEBI:60240"/>
        <label>2</label>
    </ligand>
</feature>
<feature type="binding site" evidence="4">
    <location>
        <position position="15"/>
    </location>
    <ligand>
        <name>a divalent metal cation</name>
        <dbReference type="ChEBI" id="CHEBI:60240"/>
        <label>1</label>
    </ligand>
</feature>
<dbReference type="Proteomes" id="UP000031163">
    <property type="component" value="Chromosome"/>
</dbReference>
<evidence type="ECO:0000256" key="4">
    <source>
        <dbReference type="PIRSR" id="PIRSR005902-1"/>
    </source>
</evidence>
<dbReference type="SUPFAM" id="SSF51556">
    <property type="entry name" value="Metallo-dependent hydrolases"/>
    <property type="match status" value="1"/>
</dbReference>
<dbReference type="PANTHER" id="PTHR46124:SF2">
    <property type="entry name" value="D-AMINOACYL-TRNA DEACYLASE"/>
    <property type="match status" value="1"/>
</dbReference>
<dbReference type="Gene3D" id="3.20.20.140">
    <property type="entry name" value="Metal-dependent hydrolases"/>
    <property type="match status" value="1"/>
</dbReference>
<keyword evidence="5" id="KW-0540">Nuclease</keyword>
<sequence length="266" mass="30346">MFLDYDFKNKIIDTHCHLDSEAYFGYLNEMLCNAFENGIDKIIIPGASLQDLPRAREIAHRYKNVYFACGVHPYDIDDFDIDILREFITDEKCVAVGECGLDYYRLKADDIKIKDKQKEIFEIQICLAIESNKPLIVHVREANEDSFNILDKYADKLRGGVLHCFNASELLLNLAKKGFYYGIGGVLTFKNAKNLLAILPKIPKEAVILETDGPYLTPEPHRGKINDPILTHFVAQKISQILDISKEEVIKITNLNANRLFFQGQA</sequence>
<comment type="similarity">
    <text evidence="1">Belongs to the metallo-dependent hydrolases superfamily. TatD-type hydrolase family.</text>
</comment>
<dbReference type="NCBIfam" id="TIGR00010">
    <property type="entry name" value="YchF/TatD family DNA exonuclease"/>
    <property type="match status" value="1"/>
</dbReference>
<dbReference type="EMBL" id="CP007770">
    <property type="protein sequence ID" value="AJC87599.1"/>
    <property type="molecule type" value="Genomic_DNA"/>
</dbReference>
<dbReference type="GO" id="GO:0008310">
    <property type="term" value="F:single-stranded DNA 3'-5' DNA exonuclease activity"/>
    <property type="evidence" value="ECO:0007669"/>
    <property type="project" value="UniProtKB-EC"/>
</dbReference>
<dbReference type="InterPro" id="IPR015991">
    <property type="entry name" value="TatD/YcfH-like"/>
</dbReference>
<evidence type="ECO:0000256" key="3">
    <source>
        <dbReference type="ARBA" id="ARBA00022801"/>
    </source>
</evidence>
<dbReference type="PANTHER" id="PTHR46124">
    <property type="entry name" value="D-AMINOACYL-TRNA DEACYLASE"/>
    <property type="match status" value="1"/>
</dbReference>
<keyword evidence="5" id="KW-0269">Exonuclease</keyword>
<evidence type="ECO:0000256" key="2">
    <source>
        <dbReference type="ARBA" id="ARBA00022723"/>
    </source>
</evidence>
<protein>
    <submittedName>
        <fullName evidence="5">SsDNA/RNA exonuclease, 3'-5' specific</fullName>
        <ecNumber evidence="5">3.1.11.1</ecNumber>
        <ecNumber evidence="5">3.1.13.-</ecNumber>
    </submittedName>
</protein>
<dbReference type="PROSITE" id="PS01137">
    <property type="entry name" value="TATD_1"/>
    <property type="match status" value="1"/>
</dbReference>
<feature type="binding site" evidence="4">
    <location>
        <position position="212"/>
    </location>
    <ligand>
        <name>a divalent metal cation</name>
        <dbReference type="ChEBI" id="CHEBI:60240"/>
        <label>1</label>
    </ligand>
</feature>
<dbReference type="Pfam" id="PF01026">
    <property type="entry name" value="TatD_DNase"/>
    <property type="match status" value="1"/>
</dbReference>